<proteinExistence type="predicted"/>
<dbReference type="PANTHER" id="PTHR43689:SF8">
    <property type="entry name" value="ALPHA_BETA-HYDROLASES SUPERFAMILY PROTEIN"/>
    <property type="match status" value="1"/>
</dbReference>
<evidence type="ECO:0000259" key="2">
    <source>
        <dbReference type="Pfam" id="PF12697"/>
    </source>
</evidence>
<dbReference type="AlphaFoldDB" id="A0A108UC15"/>
<reference evidence="3 4" key="1">
    <citation type="journal article" date="2014" name="Genome Announc.">
        <title>Draft Genome Sequence of Lysobacter capsici AZ78, a Bacterium Antagonistic to Plant-Pathogenic Oomycetes.</title>
        <authorList>
            <person name="Puopolo G."/>
            <person name="Sonego P."/>
            <person name="Engelen K."/>
            <person name="Pertot I."/>
        </authorList>
    </citation>
    <scope>NUCLEOTIDE SEQUENCE [LARGE SCALE GENOMIC DNA]</scope>
    <source>
        <strain evidence="3 4">AZ78</strain>
    </source>
</reference>
<accession>A0A108UC15</accession>
<dbReference type="EMBL" id="JAJA02000001">
    <property type="protein sequence ID" value="KWS06451.1"/>
    <property type="molecule type" value="Genomic_DNA"/>
</dbReference>
<gene>
    <name evidence="3" type="ORF">AZ78_4007</name>
</gene>
<organism evidence="3 4">
    <name type="scientific">Lysobacter capsici AZ78</name>
    <dbReference type="NCBI Taxonomy" id="1444315"/>
    <lineage>
        <taxon>Bacteria</taxon>
        <taxon>Pseudomonadati</taxon>
        <taxon>Pseudomonadota</taxon>
        <taxon>Gammaproteobacteria</taxon>
        <taxon>Lysobacterales</taxon>
        <taxon>Lysobacteraceae</taxon>
        <taxon>Lysobacter</taxon>
    </lineage>
</organism>
<dbReference type="SUPFAM" id="SSF53474">
    <property type="entry name" value="alpha/beta-Hydrolases"/>
    <property type="match status" value="1"/>
</dbReference>
<sequence>MSPPWWALLSLAVVPAFAAPPAAPKPDPALDVYAAPAQRIDIGKGRHLNLRCSGQGEPTVILEAGFAADSLAWARSQPAIAEHNRVCAYDRAGMGYSDAGPLPRDLEADVADLHALIDAADIDTPVILVGHSYGSQVVRRFDTLYPKWVSALILIDPPAQNVGEFSPAYAKAEAEVAPKMLAMYRACEQGAKDGKLAAATPPAALRNCLRGANPNYSDGLNAAIRGWRSQPAFWESMISASQQRAALYAGAVAKSERHDGKPLIVLSADRPYQGVAPDDLKALTAAREQTHLALMASSRTGKRVVIENSSHDIPNDQPTATAIAVFEAMQMRKRGKDQASRGLLWRIGDRAFH</sequence>
<dbReference type="Pfam" id="PF12697">
    <property type="entry name" value="Abhydrolase_6"/>
    <property type="match status" value="1"/>
</dbReference>
<feature type="signal peptide" evidence="1">
    <location>
        <begin position="1"/>
        <end position="18"/>
    </location>
</feature>
<feature type="domain" description="AB hydrolase-1" evidence="2">
    <location>
        <begin position="64"/>
        <end position="322"/>
    </location>
</feature>
<dbReference type="InterPro" id="IPR029058">
    <property type="entry name" value="AB_hydrolase_fold"/>
</dbReference>
<evidence type="ECO:0000313" key="4">
    <source>
        <dbReference type="Proteomes" id="UP000023435"/>
    </source>
</evidence>
<evidence type="ECO:0000256" key="1">
    <source>
        <dbReference type="SAM" id="SignalP"/>
    </source>
</evidence>
<dbReference type="GO" id="GO:0016787">
    <property type="term" value="F:hydrolase activity"/>
    <property type="evidence" value="ECO:0007669"/>
    <property type="project" value="UniProtKB-KW"/>
</dbReference>
<comment type="caution">
    <text evidence="3">The sequence shown here is derived from an EMBL/GenBank/DDBJ whole genome shotgun (WGS) entry which is preliminary data.</text>
</comment>
<feature type="chain" id="PRO_5007131873" evidence="1">
    <location>
        <begin position="19"/>
        <end position="353"/>
    </location>
</feature>
<dbReference type="Gene3D" id="3.40.50.1820">
    <property type="entry name" value="alpha/beta hydrolase"/>
    <property type="match status" value="1"/>
</dbReference>
<keyword evidence="1" id="KW-0732">Signal</keyword>
<keyword evidence="4" id="KW-1185">Reference proteome</keyword>
<name>A0A108UC15_9GAMM</name>
<dbReference type="InterPro" id="IPR000073">
    <property type="entry name" value="AB_hydrolase_1"/>
</dbReference>
<protein>
    <submittedName>
        <fullName evidence="3">Abhydrolase, alpha/beta hydrolase fold</fullName>
    </submittedName>
</protein>
<evidence type="ECO:0000313" key="3">
    <source>
        <dbReference type="EMBL" id="KWS06451.1"/>
    </source>
</evidence>
<dbReference type="Proteomes" id="UP000023435">
    <property type="component" value="Unassembled WGS sequence"/>
</dbReference>
<dbReference type="PANTHER" id="PTHR43689">
    <property type="entry name" value="HYDROLASE"/>
    <property type="match status" value="1"/>
</dbReference>